<evidence type="ECO:0000256" key="1">
    <source>
        <dbReference type="SAM" id="Phobius"/>
    </source>
</evidence>
<dbReference type="Proteomes" id="UP000250003">
    <property type="component" value="Chromosome"/>
</dbReference>
<dbReference type="InterPro" id="IPR049458">
    <property type="entry name" value="EpsG-like"/>
</dbReference>
<dbReference type="EMBL" id="CP030280">
    <property type="protein sequence ID" value="AWY96957.1"/>
    <property type="molecule type" value="Genomic_DNA"/>
</dbReference>
<dbReference type="AlphaFoldDB" id="A0A2Z4U7C9"/>
<proteinExistence type="predicted"/>
<dbReference type="RefSeq" id="WP_111917808.1">
    <property type="nucleotide sequence ID" value="NZ_CAUWHR010000020.1"/>
</dbReference>
<keyword evidence="1" id="KW-1133">Transmembrane helix</keyword>
<feature type="transmembrane region" description="Helical" evidence="1">
    <location>
        <begin position="213"/>
        <end position="235"/>
    </location>
</feature>
<feature type="transmembrane region" description="Helical" evidence="1">
    <location>
        <begin position="340"/>
        <end position="359"/>
    </location>
</feature>
<feature type="transmembrane region" description="Helical" evidence="1">
    <location>
        <begin position="6"/>
        <end position="24"/>
    </location>
</feature>
<feature type="transmembrane region" description="Helical" evidence="1">
    <location>
        <begin position="107"/>
        <end position="125"/>
    </location>
</feature>
<feature type="transmembrane region" description="Helical" evidence="1">
    <location>
        <begin position="284"/>
        <end position="303"/>
    </location>
</feature>
<gene>
    <name evidence="2" type="ORF">DQQ01_00960</name>
</gene>
<dbReference type="Pfam" id="PF14897">
    <property type="entry name" value="EpsG"/>
    <property type="match status" value="1"/>
</dbReference>
<dbReference type="OrthoDB" id="1649543at2"/>
<evidence type="ECO:0000313" key="2">
    <source>
        <dbReference type="EMBL" id="AWY96957.1"/>
    </source>
</evidence>
<feature type="transmembrane region" description="Helical" evidence="1">
    <location>
        <begin position="153"/>
        <end position="170"/>
    </location>
</feature>
<reference evidence="3" key="1">
    <citation type="submission" date="2018-06" db="EMBL/GenBank/DDBJ databases">
        <title>Description of Blautia argi sp. nov., a new anaerobic isolated from dog feces.</title>
        <authorList>
            <person name="Chang Y.-H."/>
            <person name="Paek J."/>
            <person name="Shin Y."/>
        </authorList>
    </citation>
    <scope>NUCLEOTIDE SEQUENCE [LARGE SCALE GENOMIC DNA]</scope>
    <source>
        <strain evidence="3">KCTC 15426</strain>
    </source>
</reference>
<feature type="transmembrane region" description="Helical" evidence="1">
    <location>
        <begin position="309"/>
        <end position="328"/>
    </location>
</feature>
<protein>
    <recommendedName>
        <fullName evidence="4">EpsG family protein</fullName>
    </recommendedName>
</protein>
<evidence type="ECO:0008006" key="4">
    <source>
        <dbReference type="Google" id="ProtNLM"/>
    </source>
</evidence>
<keyword evidence="3" id="KW-1185">Reference proteome</keyword>
<keyword evidence="1" id="KW-0472">Membrane</keyword>
<evidence type="ECO:0000313" key="3">
    <source>
        <dbReference type="Proteomes" id="UP000250003"/>
    </source>
</evidence>
<feature type="transmembrane region" description="Helical" evidence="1">
    <location>
        <begin position="255"/>
        <end position="272"/>
    </location>
</feature>
<keyword evidence="1" id="KW-0812">Transmembrane</keyword>
<feature type="transmembrane region" description="Helical" evidence="1">
    <location>
        <begin position="36"/>
        <end position="58"/>
    </location>
</feature>
<accession>A0A2Z4U7C9</accession>
<dbReference type="KEGG" id="blau:DQQ01_00960"/>
<name>A0A2Z4U7C9_9FIRM</name>
<feature type="transmembrane region" description="Helical" evidence="1">
    <location>
        <begin position="176"/>
        <end position="201"/>
    </location>
</feature>
<sequence>MFGGYIFIWLIFAGIVLKQTKLFNIEYINGMKVKRWNWISATILFFPIFWLACMGPAINDIPEYLRAYKIIPLTVSDLAIYLSTMDSGQGFAIIEWLIKLVFGNNLTAFRVIIAIIHSVPVILIFKKYSESYWVTMYLFVASATHIGWMMNGLRQFIAVVMILAVLPLMIKKKHIPVLIVVLLASTIHISALFMIPIVFIVQGSAGNKKTMGFIALAIVVMFILSKNPALADMFLEGTEYEGALTEMQRMGDDGVNPIRVLVSVVPVFLAFLQRKRIEREENRVIHICVNMSVITVGLNLVAMVTSGILMGRMAIYTSLYSFIIMPYLIRNAFTKDSQKLVNILMIVLYFIYYCFEMGVL</sequence>
<organism evidence="2 3">
    <name type="scientific">Blautia argi</name>
    <dbReference type="NCBI Taxonomy" id="1912897"/>
    <lineage>
        <taxon>Bacteria</taxon>
        <taxon>Bacillati</taxon>
        <taxon>Bacillota</taxon>
        <taxon>Clostridia</taxon>
        <taxon>Lachnospirales</taxon>
        <taxon>Lachnospiraceae</taxon>
        <taxon>Blautia</taxon>
    </lineage>
</organism>